<dbReference type="CDD" id="cd00056">
    <property type="entry name" value="ENDO3c"/>
    <property type="match status" value="1"/>
</dbReference>
<keyword evidence="4" id="KW-0411">Iron-sulfur</keyword>
<dbReference type="Pfam" id="PF00730">
    <property type="entry name" value="HhH-GPD"/>
    <property type="match status" value="1"/>
</dbReference>
<sequence>MSSREKASPARSSVPDLFNAFLLYQKLRDRYGPSGWWPGETPLEIAVGAVLTQNTAWSNVEKAIALLKEHSMLDVRRIHSAPLSTLAALIRPSGYYNLKSIRLKNLIQVIMELCAGDIDAFFDRDLHDLRSMLLTVNGIGKETADSICCYAAGKTIFVVDAYTRRILSRHGMVEEQADYETIRHLFEAGLPRDLAVYKDLHAYLVFVGKDFCRKSRPRCESCPLKGWA</sequence>
<dbReference type="PIRSF" id="PIRSF001435">
    <property type="entry name" value="Nth"/>
    <property type="match status" value="1"/>
</dbReference>
<organism evidence="6">
    <name type="scientific">anaerobic digester metagenome</name>
    <dbReference type="NCBI Taxonomy" id="1263854"/>
    <lineage>
        <taxon>unclassified sequences</taxon>
        <taxon>metagenomes</taxon>
        <taxon>ecological metagenomes</taxon>
    </lineage>
</organism>
<dbReference type="InterPro" id="IPR003265">
    <property type="entry name" value="HhH-GPD_domain"/>
</dbReference>
<dbReference type="InterPro" id="IPR023170">
    <property type="entry name" value="HhH_base_excis_C"/>
</dbReference>
<dbReference type="Gene3D" id="1.10.1670.10">
    <property type="entry name" value="Helix-hairpin-Helix base-excision DNA repair enzymes (C-terminal)"/>
    <property type="match status" value="1"/>
</dbReference>
<dbReference type="Gene3D" id="1.10.340.30">
    <property type="entry name" value="Hypothetical protein, domain 2"/>
    <property type="match status" value="1"/>
</dbReference>
<dbReference type="AlphaFoldDB" id="A0A485M2U3"/>
<evidence type="ECO:0000259" key="5">
    <source>
        <dbReference type="SMART" id="SM00478"/>
    </source>
</evidence>
<dbReference type="PANTHER" id="PTHR10359">
    <property type="entry name" value="A/G-SPECIFIC ADENINE GLYCOSYLASE/ENDONUCLEASE III"/>
    <property type="match status" value="1"/>
</dbReference>
<dbReference type="PANTHER" id="PTHR10359:SF19">
    <property type="entry name" value="DNA REPAIR GLYCOSYLASE MJ1434-RELATED"/>
    <property type="match status" value="1"/>
</dbReference>
<protein>
    <recommendedName>
        <fullName evidence="5">HhH-GPD domain-containing protein</fullName>
    </recommendedName>
</protein>
<dbReference type="GO" id="GO:0046872">
    <property type="term" value="F:metal ion binding"/>
    <property type="evidence" value="ECO:0007669"/>
    <property type="project" value="UniProtKB-KW"/>
</dbReference>
<dbReference type="EMBL" id="CAADRM010000119">
    <property type="protein sequence ID" value="VFU16417.1"/>
    <property type="molecule type" value="Genomic_DNA"/>
</dbReference>
<name>A0A485M2U3_9ZZZZ</name>
<dbReference type="GO" id="GO:0006284">
    <property type="term" value="P:base-excision repair"/>
    <property type="evidence" value="ECO:0007669"/>
    <property type="project" value="InterPro"/>
</dbReference>
<dbReference type="SMART" id="SM00478">
    <property type="entry name" value="ENDO3c"/>
    <property type="match status" value="1"/>
</dbReference>
<feature type="domain" description="HhH-GPD" evidence="5">
    <location>
        <begin position="51"/>
        <end position="210"/>
    </location>
</feature>
<evidence type="ECO:0000256" key="3">
    <source>
        <dbReference type="ARBA" id="ARBA00023004"/>
    </source>
</evidence>
<proteinExistence type="predicted"/>
<dbReference type="GO" id="GO:0003824">
    <property type="term" value="F:catalytic activity"/>
    <property type="evidence" value="ECO:0007669"/>
    <property type="project" value="InterPro"/>
</dbReference>
<keyword evidence="1" id="KW-0004">4Fe-4S</keyword>
<keyword evidence="3" id="KW-0408">Iron</keyword>
<dbReference type="SUPFAM" id="SSF48150">
    <property type="entry name" value="DNA-glycosylase"/>
    <property type="match status" value="1"/>
</dbReference>
<evidence type="ECO:0000256" key="2">
    <source>
        <dbReference type="ARBA" id="ARBA00022723"/>
    </source>
</evidence>
<dbReference type="InterPro" id="IPR011257">
    <property type="entry name" value="DNA_glycosylase"/>
</dbReference>
<keyword evidence="2" id="KW-0479">Metal-binding</keyword>
<gene>
    <name evidence="6" type="ORF">SCFA_540034</name>
</gene>
<accession>A0A485M2U3</accession>
<evidence type="ECO:0000256" key="4">
    <source>
        <dbReference type="ARBA" id="ARBA00023014"/>
    </source>
</evidence>
<evidence type="ECO:0000313" key="6">
    <source>
        <dbReference type="EMBL" id="VFU16417.1"/>
    </source>
</evidence>
<evidence type="ECO:0000256" key="1">
    <source>
        <dbReference type="ARBA" id="ARBA00022485"/>
    </source>
</evidence>
<reference evidence="6" key="1">
    <citation type="submission" date="2019-03" db="EMBL/GenBank/DDBJ databases">
        <authorList>
            <person name="Hao L."/>
        </authorList>
    </citation>
    <scope>NUCLEOTIDE SEQUENCE</scope>
</reference>
<dbReference type="GO" id="GO:0051539">
    <property type="term" value="F:4 iron, 4 sulfur cluster binding"/>
    <property type="evidence" value="ECO:0007669"/>
    <property type="project" value="UniProtKB-KW"/>
</dbReference>